<dbReference type="PANTHER" id="PTHR43861">
    <property type="entry name" value="TRANS-ACONITATE 2-METHYLTRANSFERASE-RELATED"/>
    <property type="match status" value="1"/>
</dbReference>
<dbReference type="InterPro" id="IPR041698">
    <property type="entry name" value="Methyltransf_25"/>
</dbReference>
<evidence type="ECO:0000313" key="4">
    <source>
        <dbReference type="EMBL" id="CUO07063.1"/>
    </source>
</evidence>
<dbReference type="Proteomes" id="UP000095558">
    <property type="component" value="Unassembled WGS sequence"/>
</dbReference>
<dbReference type="AlphaFoldDB" id="A0A174C280"/>
<dbReference type="InterPro" id="IPR029063">
    <property type="entry name" value="SAM-dependent_MTases_sf"/>
</dbReference>
<evidence type="ECO:0000313" key="5">
    <source>
        <dbReference type="Proteomes" id="UP000095558"/>
    </source>
</evidence>
<keyword evidence="2 4" id="KW-0808">Transferase</keyword>
<dbReference type="RefSeq" id="WP_055276068.1">
    <property type="nucleotide sequence ID" value="NZ_CYZV01000012.1"/>
</dbReference>
<dbReference type="CDD" id="cd02440">
    <property type="entry name" value="AdoMet_MTases"/>
    <property type="match status" value="1"/>
</dbReference>
<keyword evidence="1 4" id="KW-0489">Methyltransferase</keyword>
<proteinExistence type="predicted"/>
<protein>
    <submittedName>
        <fullName evidence="4">Type 11 methyltransferase</fullName>
    </submittedName>
</protein>
<dbReference type="GO" id="GO:0008168">
    <property type="term" value="F:methyltransferase activity"/>
    <property type="evidence" value="ECO:0007669"/>
    <property type="project" value="UniProtKB-KW"/>
</dbReference>
<dbReference type="EMBL" id="CYZV01000012">
    <property type="protein sequence ID" value="CUO07063.1"/>
    <property type="molecule type" value="Genomic_DNA"/>
</dbReference>
<reference evidence="4 5" key="1">
    <citation type="submission" date="2015-09" db="EMBL/GenBank/DDBJ databases">
        <authorList>
            <consortium name="Pathogen Informatics"/>
        </authorList>
    </citation>
    <scope>NUCLEOTIDE SEQUENCE [LARGE SCALE GENOMIC DNA]</scope>
    <source>
        <strain evidence="4 5">2789STDY5834855</strain>
    </source>
</reference>
<feature type="domain" description="Methyltransferase" evidence="3">
    <location>
        <begin position="42"/>
        <end position="130"/>
    </location>
</feature>
<dbReference type="OrthoDB" id="9804312at2"/>
<accession>A0A174C280</accession>
<dbReference type="Gene3D" id="3.40.50.150">
    <property type="entry name" value="Vaccinia Virus protein VP39"/>
    <property type="match status" value="1"/>
</dbReference>
<organism evidence="4 5">
    <name type="scientific">Clostridium disporicum</name>
    <dbReference type="NCBI Taxonomy" id="84024"/>
    <lineage>
        <taxon>Bacteria</taxon>
        <taxon>Bacillati</taxon>
        <taxon>Bacillota</taxon>
        <taxon>Clostridia</taxon>
        <taxon>Eubacteriales</taxon>
        <taxon>Clostridiaceae</taxon>
        <taxon>Clostridium</taxon>
    </lineage>
</organism>
<evidence type="ECO:0000256" key="2">
    <source>
        <dbReference type="ARBA" id="ARBA00022679"/>
    </source>
</evidence>
<evidence type="ECO:0000256" key="1">
    <source>
        <dbReference type="ARBA" id="ARBA00022603"/>
    </source>
</evidence>
<sequence>MINNTLDFYNNNSKTYIETTLTIDMSKLYKEFLNNIPKGGTILDLGCGSGRDSKAFIDKGYKITAVDGSKELAQSASKLIGQDVLVSKFEDLSLIDKFHGIWACASLLHVNKKDILDVIKNVSSNLNDNGIFYMSFKYGEDEYIDEKGRYFNCYTEETFNELINKVEGLKIMKVYKTIDIVPGRGDITWLNAICVKES</sequence>
<name>A0A174C280_9CLOT</name>
<evidence type="ECO:0000259" key="3">
    <source>
        <dbReference type="Pfam" id="PF13649"/>
    </source>
</evidence>
<dbReference type="PANTHER" id="PTHR43861:SF1">
    <property type="entry name" value="TRANS-ACONITATE 2-METHYLTRANSFERASE"/>
    <property type="match status" value="1"/>
</dbReference>
<dbReference type="SUPFAM" id="SSF53335">
    <property type="entry name" value="S-adenosyl-L-methionine-dependent methyltransferases"/>
    <property type="match status" value="1"/>
</dbReference>
<dbReference type="Pfam" id="PF13649">
    <property type="entry name" value="Methyltransf_25"/>
    <property type="match status" value="1"/>
</dbReference>
<dbReference type="GO" id="GO:0032259">
    <property type="term" value="P:methylation"/>
    <property type="evidence" value="ECO:0007669"/>
    <property type="project" value="UniProtKB-KW"/>
</dbReference>
<gene>
    <name evidence="4" type="ORF">ERS852470_01369</name>
</gene>